<sequence length="218" mass="24318">MEICEGGEVKEEERKVTGNKKKRKRRRKRKREKKRKMKILKRKDSDAGEKVAEFQGCPIARSLTGMFTILGLCSSSHAPAATLMSHRPSHTDVQPRVEATSRARVAGAGSRLTSGFDQRRGAWSVSIIPECEYVVFNTAKLSAMLPSNGLEGLQWDVFAKKAGIWGASDFTNNELLDHGNTTKGTTDHLWYTTSLQVDVNDEILKKNSFEELSSMKTA</sequence>
<comment type="caution">
    <text evidence="2">The sequence shown here is derived from an EMBL/GenBank/DDBJ whole genome shotgun (WGS) entry which is preliminary data.</text>
</comment>
<gene>
    <name evidence="2" type="ORF">STAS_30074</name>
</gene>
<organism evidence="2 3">
    <name type="scientific">Striga asiatica</name>
    <name type="common">Asiatic witchweed</name>
    <name type="synonym">Buchnera asiatica</name>
    <dbReference type="NCBI Taxonomy" id="4170"/>
    <lineage>
        <taxon>Eukaryota</taxon>
        <taxon>Viridiplantae</taxon>
        <taxon>Streptophyta</taxon>
        <taxon>Embryophyta</taxon>
        <taxon>Tracheophyta</taxon>
        <taxon>Spermatophyta</taxon>
        <taxon>Magnoliopsida</taxon>
        <taxon>eudicotyledons</taxon>
        <taxon>Gunneridae</taxon>
        <taxon>Pentapetalae</taxon>
        <taxon>asterids</taxon>
        <taxon>lamiids</taxon>
        <taxon>Lamiales</taxon>
        <taxon>Orobanchaceae</taxon>
        <taxon>Buchnereae</taxon>
        <taxon>Striga</taxon>
    </lineage>
</organism>
<dbReference type="GO" id="GO:0005975">
    <property type="term" value="P:carbohydrate metabolic process"/>
    <property type="evidence" value="ECO:0007669"/>
    <property type="project" value="InterPro"/>
</dbReference>
<keyword evidence="3" id="KW-1185">Reference proteome</keyword>
<feature type="compositionally biased region" description="Basic residues" evidence="1">
    <location>
        <begin position="17"/>
        <end position="41"/>
    </location>
</feature>
<dbReference type="GO" id="GO:0004553">
    <property type="term" value="F:hydrolase activity, hydrolyzing O-glycosyl compounds"/>
    <property type="evidence" value="ECO:0007669"/>
    <property type="project" value="InterPro"/>
</dbReference>
<accession>A0A5A7R599</accession>
<dbReference type="PANTHER" id="PTHR23421">
    <property type="entry name" value="BETA-GALACTOSIDASE RELATED"/>
    <property type="match status" value="1"/>
</dbReference>
<dbReference type="AlphaFoldDB" id="A0A5A7R599"/>
<evidence type="ECO:0000256" key="1">
    <source>
        <dbReference type="SAM" id="MobiDB-lite"/>
    </source>
</evidence>
<protein>
    <submittedName>
        <fullName evidence="2">Beta-galactosidase</fullName>
    </submittedName>
</protein>
<evidence type="ECO:0000313" key="2">
    <source>
        <dbReference type="EMBL" id="GER52608.1"/>
    </source>
</evidence>
<proteinExistence type="predicted"/>
<feature type="non-terminal residue" evidence="2">
    <location>
        <position position="218"/>
    </location>
</feature>
<reference evidence="3" key="1">
    <citation type="journal article" date="2019" name="Curr. Biol.">
        <title>Genome Sequence of Striga asiatica Provides Insight into the Evolution of Plant Parasitism.</title>
        <authorList>
            <person name="Yoshida S."/>
            <person name="Kim S."/>
            <person name="Wafula E.K."/>
            <person name="Tanskanen J."/>
            <person name="Kim Y.M."/>
            <person name="Honaas L."/>
            <person name="Yang Z."/>
            <person name="Spallek T."/>
            <person name="Conn C.E."/>
            <person name="Ichihashi Y."/>
            <person name="Cheong K."/>
            <person name="Cui S."/>
            <person name="Der J.P."/>
            <person name="Gundlach H."/>
            <person name="Jiao Y."/>
            <person name="Hori C."/>
            <person name="Ishida J.K."/>
            <person name="Kasahara H."/>
            <person name="Kiba T."/>
            <person name="Kim M.S."/>
            <person name="Koo N."/>
            <person name="Laohavisit A."/>
            <person name="Lee Y.H."/>
            <person name="Lumba S."/>
            <person name="McCourt P."/>
            <person name="Mortimer J.C."/>
            <person name="Mutuku J.M."/>
            <person name="Nomura T."/>
            <person name="Sasaki-Sekimoto Y."/>
            <person name="Seto Y."/>
            <person name="Wang Y."/>
            <person name="Wakatake T."/>
            <person name="Sakakibara H."/>
            <person name="Demura T."/>
            <person name="Yamaguchi S."/>
            <person name="Yoneyama K."/>
            <person name="Manabe R.I."/>
            <person name="Nelson D.C."/>
            <person name="Schulman A.H."/>
            <person name="Timko M.P."/>
            <person name="dePamphilis C.W."/>
            <person name="Choi D."/>
            <person name="Shirasu K."/>
        </authorList>
    </citation>
    <scope>NUCLEOTIDE SEQUENCE [LARGE SCALE GENOMIC DNA]</scope>
    <source>
        <strain evidence="3">cv. UVA1</strain>
    </source>
</reference>
<dbReference type="EMBL" id="BKCP01010403">
    <property type="protein sequence ID" value="GER52608.1"/>
    <property type="molecule type" value="Genomic_DNA"/>
</dbReference>
<feature type="compositionally biased region" description="Basic and acidic residues" evidence="1">
    <location>
        <begin position="7"/>
        <end position="16"/>
    </location>
</feature>
<dbReference type="Proteomes" id="UP000325081">
    <property type="component" value="Unassembled WGS sequence"/>
</dbReference>
<name>A0A5A7R599_STRAF</name>
<feature type="region of interest" description="Disordered" evidence="1">
    <location>
        <begin position="1"/>
        <end position="45"/>
    </location>
</feature>
<dbReference type="InterPro" id="IPR001944">
    <property type="entry name" value="Glycoside_Hdrlase_35"/>
</dbReference>
<evidence type="ECO:0000313" key="3">
    <source>
        <dbReference type="Proteomes" id="UP000325081"/>
    </source>
</evidence>
<dbReference type="OrthoDB" id="1936785at2759"/>